<dbReference type="Proteomes" id="UP000468735">
    <property type="component" value="Unassembled WGS sequence"/>
</dbReference>
<keyword evidence="3" id="KW-1185">Reference proteome</keyword>
<protein>
    <submittedName>
        <fullName evidence="2">Uncharacterized protein</fullName>
    </submittedName>
</protein>
<dbReference type="OrthoDB" id="6636674at2"/>
<evidence type="ECO:0000256" key="1">
    <source>
        <dbReference type="SAM" id="MobiDB-lite"/>
    </source>
</evidence>
<sequence>MELDWGYFRRLYEELHDHHDDVGGRQRYLVGQQRMAADHLAELAPLRRRERIPAGGYTGDDEQLWRIMKLYALSRVSDYLIEIFCPEGDPPAGFGVTGGRPVIESSSTRRLELGGWRVNATPGWHGFRRLEFDGLAVHTKFFTDIGLTPFEHAEAFSPFHHEIFAVVQDPGATHVTLEEVLWPGFWFGDLLFSRAGVRVRAPRHLIDAAVATTSTLYFASRREPRPTSDLSHGWGSNSQWRTSFHRFYSDEEGLHLNWDGEVDIGEDPPRRPADQLDDDGPLDQRRELLLHRCFVRSALPRDEDDRFPYDDRLSLTTAEWPLRPESIVQVPWTR</sequence>
<proteinExistence type="predicted"/>
<accession>A0A6H9Z1P7</accession>
<organism evidence="2 3">
    <name type="scientific">Actinomadura rudentiformis</name>
    <dbReference type="NCBI Taxonomy" id="359158"/>
    <lineage>
        <taxon>Bacteria</taxon>
        <taxon>Bacillati</taxon>
        <taxon>Actinomycetota</taxon>
        <taxon>Actinomycetes</taxon>
        <taxon>Streptosporangiales</taxon>
        <taxon>Thermomonosporaceae</taxon>
        <taxon>Actinomadura</taxon>
    </lineage>
</organism>
<evidence type="ECO:0000313" key="3">
    <source>
        <dbReference type="Proteomes" id="UP000468735"/>
    </source>
</evidence>
<evidence type="ECO:0000313" key="2">
    <source>
        <dbReference type="EMBL" id="KAB2348014.1"/>
    </source>
</evidence>
<dbReference type="AlphaFoldDB" id="A0A6H9Z1P7"/>
<comment type="caution">
    <text evidence="2">The sequence shown here is derived from an EMBL/GenBank/DDBJ whole genome shotgun (WGS) entry which is preliminary data.</text>
</comment>
<dbReference type="EMBL" id="WBMT01000008">
    <property type="protein sequence ID" value="KAB2348014.1"/>
    <property type="molecule type" value="Genomic_DNA"/>
</dbReference>
<dbReference type="RefSeq" id="WP_151561685.1">
    <property type="nucleotide sequence ID" value="NZ_WBMT01000008.1"/>
</dbReference>
<name>A0A6H9Z1P7_9ACTN</name>
<feature type="region of interest" description="Disordered" evidence="1">
    <location>
        <begin position="259"/>
        <end position="281"/>
    </location>
</feature>
<reference evidence="2 3" key="1">
    <citation type="submission" date="2019-09" db="EMBL/GenBank/DDBJ databases">
        <title>Actinomadura physcomitrii sp. nov., a novel actinomycete isolated from moss [Physcomitrium sphaericum (Ludw) Fuernr].</title>
        <authorList>
            <person name="Zhuang X."/>
            <person name="Liu C."/>
        </authorList>
    </citation>
    <scope>NUCLEOTIDE SEQUENCE [LARGE SCALE GENOMIC DNA]</scope>
    <source>
        <strain evidence="2 3">HMC1</strain>
    </source>
</reference>
<gene>
    <name evidence="2" type="ORF">F8566_19285</name>
</gene>